<dbReference type="SUPFAM" id="SSF56300">
    <property type="entry name" value="Metallo-dependent phosphatases"/>
    <property type="match status" value="1"/>
</dbReference>
<dbReference type="Gene3D" id="3.60.21.70">
    <property type="entry name" value="PhoD-like phosphatase"/>
    <property type="match status" value="1"/>
</dbReference>
<dbReference type="InterPro" id="IPR038607">
    <property type="entry name" value="PhoD-like_sf"/>
</dbReference>
<dbReference type="CDD" id="cd07389">
    <property type="entry name" value="MPP_PhoD"/>
    <property type="match status" value="1"/>
</dbReference>
<evidence type="ECO:0000259" key="1">
    <source>
        <dbReference type="Pfam" id="PF09423"/>
    </source>
</evidence>
<dbReference type="RefSeq" id="WP_258543695.1">
    <property type="nucleotide sequence ID" value="NZ_OU015584.1"/>
</dbReference>
<dbReference type="EMBL" id="OU015584">
    <property type="protein sequence ID" value="CAG5087599.1"/>
    <property type="molecule type" value="Genomic_DNA"/>
</dbReference>
<dbReference type="PANTHER" id="PTHR33987">
    <property type="entry name" value="CALCINEURIN-LIKE METALLO-PHOSPHOESTERASE SUPERFAMILY PROTEIN"/>
    <property type="match status" value="1"/>
</dbReference>
<proteinExistence type="predicted"/>
<keyword evidence="3" id="KW-1185">Reference proteome</keyword>
<evidence type="ECO:0000313" key="3">
    <source>
        <dbReference type="Proteomes" id="UP000683507"/>
    </source>
</evidence>
<dbReference type="AlphaFoldDB" id="A0A916NU82"/>
<sequence>MGRVTLIILLVSYYTHSFPQIVAGPMLGNQTEAFVEYWLMTKDAFKLYVGKAGHGLAKNSGVFEFSDDMVDNEYDLFFSSDKVFKGYKIWKVKYPVDLLEAGDSLVFAPSYLSFSGTGKTISFNSSKVVQYTNRDYNEFLIGSCAYIGKGFSKIYRPWNANKVFNTLAREDADYMLWMGDNIYLILNHDMKDPKSIYKRYVGVRKTKQLDRLLSCGMEHYATWDDHDYGPNNSDGSYDGKAMTTKIFNEFWCNPAPEGKEGIYYKITKGDADIFMTDGRSFRNNDGSALLGKTQLEWLKKGLHESTAPFKIVVIGSQVIQKAKGHESYVDFPEERNELLNFLEEEQIPGVIFFTGDRHHSEVAKLEREGHYTLYDITCSALSSPRPKFRGWGPEGKSEQRVNDIFITRHNYAKCTVSGPAENKTLTIEFKLPNGKVKDTFSLEMKALGY</sequence>
<dbReference type="InterPro" id="IPR029052">
    <property type="entry name" value="Metallo-depent_PP-like"/>
</dbReference>
<organism evidence="2 3">
    <name type="scientific">Parvicella tangerina</name>
    <dbReference type="NCBI Taxonomy" id="2829795"/>
    <lineage>
        <taxon>Bacteria</taxon>
        <taxon>Pseudomonadati</taxon>
        <taxon>Bacteroidota</taxon>
        <taxon>Flavobacteriia</taxon>
        <taxon>Flavobacteriales</taxon>
        <taxon>Parvicellaceae</taxon>
        <taxon>Parvicella</taxon>
    </lineage>
</organism>
<dbReference type="Proteomes" id="UP000683507">
    <property type="component" value="Chromosome"/>
</dbReference>
<dbReference type="KEGG" id="ptan:CRYO30217_03523"/>
<dbReference type="PANTHER" id="PTHR33987:SF1">
    <property type="entry name" value="CALCINEURIN-LIKE METALLO-PHOSPHOESTERASE SUPERFAMILY PROTEIN"/>
    <property type="match status" value="1"/>
</dbReference>
<evidence type="ECO:0000313" key="2">
    <source>
        <dbReference type="EMBL" id="CAG5087599.1"/>
    </source>
</evidence>
<feature type="domain" description="PhoD-like phosphatase metallophosphatase" evidence="1">
    <location>
        <begin position="161"/>
        <end position="384"/>
    </location>
</feature>
<name>A0A916NU82_9FLAO</name>
<protein>
    <recommendedName>
        <fullName evidence="1">PhoD-like phosphatase metallophosphatase domain-containing protein</fullName>
    </recommendedName>
</protein>
<dbReference type="InterPro" id="IPR018946">
    <property type="entry name" value="PhoD-like_MPP"/>
</dbReference>
<accession>A0A916NU82</accession>
<reference evidence="2" key="1">
    <citation type="submission" date="2021-04" db="EMBL/GenBank/DDBJ databases">
        <authorList>
            <person name="Rodrigo-Torres L."/>
            <person name="Arahal R. D."/>
            <person name="Lucena T."/>
        </authorList>
    </citation>
    <scope>NUCLEOTIDE SEQUENCE</scope>
    <source>
        <strain evidence="2">AS29M-1</strain>
    </source>
</reference>
<dbReference type="Pfam" id="PF09423">
    <property type="entry name" value="PhoD"/>
    <property type="match status" value="1"/>
</dbReference>
<gene>
    <name evidence="2" type="ORF">CRYO30217_03523</name>
</gene>